<dbReference type="PROSITE" id="PS51355">
    <property type="entry name" value="GLUTATHIONE_PEROXID_3"/>
    <property type="match status" value="1"/>
</dbReference>
<dbReference type="RefSeq" id="WP_089682342.1">
    <property type="nucleotide sequence ID" value="NZ_FNFO01000004.1"/>
</dbReference>
<dbReference type="PROSITE" id="PS00460">
    <property type="entry name" value="GLUTATHIONE_PEROXID_1"/>
    <property type="match status" value="1"/>
</dbReference>
<evidence type="ECO:0000259" key="6">
    <source>
        <dbReference type="PROSITE" id="PS51352"/>
    </source>
</evidence>
<protein>
    <recommendedName>
        <fullName evidence="5">Glutathione peroxidase</fullName>
    </recommendedName>
</protein>
<feature type="active site" evidence="4">
    <location>
        <position position="72"/>
    </location>
</feature>
<dbReference type="PRINTS" id="PR01011">
    <property type="entry name" value="GLUTPROXDASE"/>
</dbReference>
<dbReference type="PROSITE" id="PS51352">
    <property type="entry name" value="THIOREDOXIN_2"/>
    <property type="match status" value="1"/>
</dbReference>
<dbReference type="OrthoDB" id="9789406at2"/>
<dbReference type="PIRSF" id="PIRSF000303">
    <property type="entry name" value="Glutathion_perox"/>
    <property type="match status" value="1"/>
</dbReference>
<accession>A0A1G9H5Y8</accession>
<dbReference type="PANTHER" id="PTHR11592:SF78">
    <property type="entry name" value="GLUTATHIONE PEROXIDASE"/>
    <property type="match status" value="1"/>
</dbReference>
<dbReference type="STRING" id="1075417.SAMN05421823_104327"/>
<dbReference type="PANTHER" id="PTHR11592">
    <property type="entry name" value="GLUTATHIONE PEROXIDASE"/>
    <property type="match status" value="1"/>
</dbReference>
<evidence type="ECO:0000313" key="8">
    <source>
        <dbReference type="Proteomes" id="UP000198510"/>
    </source>
</evidence>
<evidence type="ECO:0000256" key="3">
    <source>
        <dbReference type="ARBA" id="ARBA00023002"/>
    </source>
</evidence>
<dbReference type="CDD" id="cd00340">
    <property type="entry name" value="GSH_Peroxidase"/>
    <property type="match status" value="1"/>
</dbReference>
<feature type="domain" description="Thioredoxin" evidence="6">
    <location>
        <begin position="32"/>
        <end position="198"/>
    </location>
</feature>
<dbReference type="EMBL" id="FNFO01000004">
    <property type="protein sequence ID" value="SDL08269.1"/>
    <property type="molecule type" value="Genomic_DNA"/>
</dbReference>
<dbReference type="SUPFAM" id="SSF52833">
    <property type="entry name" value="Thioredoxin-like"/>
    <property type="match status" value="1"/>
</dbReference>
<dbReference type="AlphaFoldDB" id="A0A1G9H5Y8"/>
<keyword evidence="2 5" id="KW-0575">Peroxidase</keyword>
<name>A0A1G9H5Y8_9BACT</name>
<dbReference type="InterPro" id="IPR036249">
    <property type="entry name" value="Thioredoxin-like_sf"/>
</dbReference>
<dbReference type="Proteomes" id="UP000198510">
    <property type="component" value="Unassembled WGS sequence"/>
</dbReference>
<dbReference type="GO" id="GO:0004601">
    <property type="term" value="F:peroxidase activity"/>
    <property type="evidence" value="ECO:0007669"/>
    <property type="project" value="UniProtKB-KW"/>
</dbReference>
<evidence type="ECO:0000256" key="4">
    <source>
        <dbReference type="PIRSR" id="PIRSR000303-1"/>
    </source>
</evidence>
<dbReference type="Gene3D" id="3.40.30.10">
    <property type="entry name" value="Glutaredoxin"/>
    <property type="match status" value="1"/>
</dbReference>
<sequence>MNFRQRLLKAVYPLIMKLSRRSKNGKVLENRQRIAPAASFYDLKALDNRGNEVPFAQFRGKKVLVVNTASNCGYTNQYEALQQLYQGRRDDLVIVGFPANDFKEQERSNDQEIAQFCQVNFGVTFPLMKKAQVVKGPQQHPVFQWLSQPERNGWNPQAPDWNFSKYLIDEKGQLTHYFGPAVAPDSPEVQEALQKNRSV</sequence>
<gene>
    <name evidence="7" type="ORF">SAMN05421823_104327</name>
</gene>
<evidence type="ECO:0000256" key="2">
    <source>
        <dbReference type="ARBA" id="ARBA00022559"/>
    </source>
</evidence>
<evidence type="ECO:0000256" key="5">
    <source>
        <dbReference type="RuleBase" id="RU000499"/>
    </source>
</evidence>
<organism evidence="7 8">
    <name type="scientific">Catalinimonas alkaloidigena</name>
    <dbReference type="NCBI Taxonomy" id="1075417"/>
    <lineage>
        <taxon>Bacteria</taxon>
        <taxon>Pseudomonadati</taxon>
        <taxon>Bacteroidota</taxon>
        <taxon>Cytophagia</taxon>
        <taxon>Cytophagales</taxon>
        <taxon>Catalimonadaceae</taxon>
        <taxon>Catalinimonas</taxon>
    </lineage>
</organism>
<dbReference type="InterPro" id="IPR029759">
    <property type="entry name" value="GPX_AS"/>
</dbReference>
<evidence type="ECO:0000313" key="7">
    <source>
        <dbReference type="EMBL" id="SDL08269.1"/>
    </source>
</evidence>
<dbReference type="InterPro" id="IPR000889">
    <property type="entry name" value="Glutathione_peroxidase"/>
</dbReference>
<keyword evidence="3 5" id="KW-0560">Oxidoreductase</keyword>
<dbReference type="InterPro" id="IPR013766">
    <property type="entry name" value="Thioredoxin_domain"/>
</dbReference>
<keyword evidence="8" id="KW-1185">Reference proteome</keyword>
<comment type="similarity">
    <text evidence="1 5">Belongs to the glutathione peroxidase family.</text>
</comment>
<reference evidence="7 8" key="1">
    <citation type="submission" date="2016-10" db="EMBL/GenBank/DDBJ databases">
        <authorList>
            <person name="de Groot N.N."/>
        </authorList>
    </citation>
    <scope>NUCLEOTIDE SEQUENCE [LARGE SCALE GENOMIC DNA]</scope>
    <source>
        <strain evidence="7 8">DSM 25186</strain>
    </source>
</reference>
<proteinExistence type="inferred from homology"/>
<dbReference type="Pfam" id="PF00255">
    <property type="entry name" value="GSHPx"/>
    <property type="match status" value="1"/>
</dbReference>
<dbReference type="GO" id="GO:0006979">
    <property type="term" value="P:response to oxidative stress"/>
    <property type="evidence" value="ECO:0007669"/>
    <property type="project" value="InterPro"/>
</dbReference>
<evidence type="ECO:0000256" key="1">
    <source>
        <dbReference type="ARBA" id="ARBA00006926"/>
    </source>
</evidence>